<name>A0ABN2LE94_9ACTN</name>
<reference evidence="11 12" key="1">
    <citation type="journal article" date="2019" name="Int. J. Syst. Evol. Microbiol.">
        <title>The Global Catalogue of Microorganisms (GCM) 10K type strain sequencing project: providing services to taxonomists for standard genome sequencing and annotation.</title>
        <authorList>
            <consortium name="The Broad Institute Genomics Platform"/>
            <consortium name="The Broad Institute Genome Sequencing Center for Infectious Disease"/>
            <person name="Wu L."/>
            <person name="Ma J."/>
        </authorList>
    </citation>
    <scope>NUCLEOTIDE SEQUENCE [LARGE SCALE GENOMIC DNA]</scope>
    <source>
        <strain evidence="11 12">JCM 13250</strain>
    </source>
</reference>
<keyword evidence="5" id="KW-0472">Membrane</keyword>
<evidence type="ECO:0000313" key="11">
    <source>
        <dbReference type="EMBL" id="GAA1785402.1"/>
    </source>
</evidence>
<accession>A0ABN2LE94</accession>
<evidence type="ECO:0000256" key="10">
    <source>
        <dbReference type="ARBA" id="ARBA00023317"/>
    </source>
</evidence>
<keyword evidence="7" id="KW-0594">Phospholipid biosynthesis</keyword>
<dbReference type="PANTHER" id="PTHR35809">
    <property type="entry name" value="ARCHAETIDYLSERINE DECARBOXYLASE PROENZYME-RELATED"/>
    <property type="match status" value="1"/>
</dbReference>
<evidence type="ECO:0000313" key="12">
    <source>
        <dbReference type="Proteomes" id="UP001500218"/>
    </source>
</evidence>
<evidence type="ECO:0000256" key="1">
    <source>
        <dbReference type="ARBA" id="ARBA00022475"/>
    </source>
</evidence>
<keyword evidence="10" id="KW-0670">Pyruvate</keyword>
<protein>
    <recommendedName>
        <fullName evidence="13">Phosphatidylserine decarboxylase</fullName>
    </recommendedName>
</protein>
<dbReference type="RefSeq" id="WP_344125605.1">
    <property type="nucleotide sequence ID" value="NZ_BAAALT010000008.1"/>
</dbReference>
<evidence type="ECO:0000256" key="3">
    <source>
        <dbReference type="ARBA" id="ARBA00022793"/>
    </source>
</evidence>
<keyword evidence="4" id="KW-0443">Lipid metabolism</keyword>
<proteinExistence type="predicted"/>
<evidence type="ECO:0008006" key="13">
    <source>
        <dbReference type="Google" id="ProtNLM"/>
    </source>
</evidence>
<evidence type="ECO:0000256" key="4">
    <source>
        <dbReference type="ARBA" id="ARBA00023098"/>
    </source>
</evidence>
<evidence type="ECO:0000256" key="7">
    <source>
        <dbReference type="ARBA" id="ARBA00023209"/>
    </source>
</evidence>
<organism evidence="11 12">
    <name type="scientific">Luedemannella flava</name>
    <dbReference type="NCBI Taxonomy" id="349316"/>
    <lineage>
        <taxon>Bacteria</taxon>
        <taxon>Bacillati</taxon>
        <taxon>Actinomycetota</taxon>
        <taxon>Actinomycetes</taxon>
        <taxon>Micromonosporales</taxon>
        <taxon>Micromonosporaceae</taxon>
        <taxon>Luedemannella</taxon>
    </lineage>
</organism>
<keyword evidence="2" id="KW-0444">Lipid biosynthesis</keyword>
<dbReference type="InterPro" id="IPR033175">
    <property type="entry name" value="PSD-A"/>
</dbReference>
<keyword evidence="8" id="KW-0456">Lyase</keyword>
<dbReference type="InterPro" id="IPR003817">
    <property type="entry name" value="PS_Dcarbxylase"/>
</dbReference>
<dbReference type="Proteomes" id="UP001500218">
    <property type="component" value="Unassembled WGS sequence"/>
</dbReference>
<dbReference type="Pfam" id="PF02666">
    <property type="entry name" value="PS_Dcarbxylase"/>
    <property type="match status" value="1"/>
</dbReference>
<evidence type="ECO:0000256" key="8">
    <source>
        <dbReference type="ARBA" id="ARBA00023239"/>
    </source>
</evidence>
<dbReference type="EMBL" id="BAAALT010000008">
    <property type="protein sequence ID" value="GAA1785402.1"/>
    <property type="molecule type" value="Genomic_DNA"/>
</dbReference>
<sequence length="419" mass="42933">MTESANAPAQTGLAGFSRVDGRAAAALAADFARRTGPASGLLVGVSGPSEVLSAAIEALGAGGELTVVAGSASDEVRAHVAAASALVDARVRVVESLAEADPADAVIVAEPLRGSAESARAEIDGLAKQLTAGGVLSLAVPAAEFLAGPAGAEVARYADSHGIGSDLVLLNPPPLRVHRLRFTAADPALAESLAPLARTSSVKLSRTMNIDSNGVAAAAISLGAAALIRSVRPRSRAWLLPALAAGPVAAFFRDPQRDVPADPSAVVAASDGKVLSVERLHDDKLGTWGDQEYLRIAVFLSVLDVHVNRAPVAGRVADQFVVDGGFAAAMKPEAEHNVAAYTVLDTTRGRVVVAQRTGLIARRIVHRAPVGALLAKGERFGLIRFGSRTDVYLPADLATAEVAVGDRVVGGETVIARWI</sequence>
<keyword evidence="12" id="KW-1185">Reference proteome</keyword>
<evidence type="ECO:0000256" key="2">
    <source>
        <dbReference type="ARBA" id="ARBA00022516"/>
    </source>
</evidence>
<keyword evidence="9" id="KW-1208">Phospholipid metabolism</keyword>
<keyword evidence="1" id="KW-1003">Cell membrane</keyword>
<keyword evidence="6" id="KW-0865">Zymogen</keyword>
<evidence type="ECO:0000256" key="9">
    <source>
        <dbReference type="ARBA" id="ARBA00023264"/>
    </source>
</evidence>
<comment type="caution">
    <text evidence="11">The sequence shown here is derived from an EMBL/GenBank/DDBJ whole genome shotgun (WGS) entry which is preliminary data.</text>
</comment>
<evidence type="ECO:0000256" key="6">
    <source>
        <dbReference type="ARBA" id="ARBA00023145"/>
    </source>
</evidence>
<evidence type="ECO:0000256" key="5">
    <source>
        <dbReference type="ARBA" id="ARBA00023136"/>
    </source>
</evidence>
<gene>
    <name evidence="11" type="ORF">GCM10009682_04300</name>
</gene>
<keyword evidence="3" id="KW-0210">Decarboxylase</keyword>
<dbReference type="PANTHER" id="PTHR35809:SF1">
    <property type="entry name" value="ARCHAETIDYLSERINE DECARBOXYLASE PROENZYME-RELATED"/>
    <property type="match status" value="1"/>
</dbReference>